<dbReference type="OrthoDB" id="9047490at2"/>
<accession>A0A1I7ACI5</accession>
<proteinExistence type="predicted"/>
<name>A0A1I7ACI5_9BURK</name>
<evidence type="ECO:0000259" key="5">
    <source>
        <dbReference type="Pfam" id="PF06594"/>
    </source>
</evidence>
<dbReference type="InterPro" id="IPR029058">
    <property type="entry name" value="AB_hydrolase_fold"/>
</dbReference>
<feature type="region of interest" description="Disordered" evidence="4">
    <location>
        <begin position="2657"/>
        <end position="2719"/>
    </location>
</feature>
<reference evidence="6 7" key="1">
    <citation type="submission" date="2016-10" db="EMBL/GenBank/DDBJ databases">
        <authorList>
            <person name="de Groot N.N."/>
        </authorList>
    </citation>
    <scope>NUCLEOTIDE SEQUENCE [LARGE SCALE GENOMIC DNA]</scope>
    <source>
        <strain evidence="6 7">LMG 27731</strain>
    </source>
</reference>
<evidence type="ECO:0000313" key="7">
    <source>
        <dbReference type="Proteomes" id="UP000198844"/>
    </source>
</evidence>
<feature type="domain" description="Haemolysin-type calcium binding-related" evidence="5">
    <location>
        <begin position="1210"/>
        <end position="1240"/>
    </location>
</feature>
<dbReference type="InterPro" id="IPR050557">
    <property type="entry name" value="RTX_toxin/Mannuronan_C5-epim"/>
</dbReference>
<evidence type="ECO:0000256" key="3">
    <source>
        <dbReference type="ARBA" id="ARBA00022837"/>
    </source>
</evidence>
<feature type="domain" description="Haemolysin-type calcium binding-related" evidence="5">
    <location>
        <begin position="2217"/>
        <end position="2258"/>
    </location>
</feature>
<dbReference type="Proteomes" id="UP000198844">
    <property type="component" value="Unassembled WGS sequence"/>
</dbReference>
<dbReference type="Gene3D" id="2.150.10.10">
    <property type="entry name" value="Serralysin-like metalloprotease, C-terminal"/>
    <property type="match status" value="9"/>
</dbReference>
<dbReference type="SUPFAM" id="SSF53474">
    <property type="entry name" value="alpha/beta-Hydrolases"/>
    <property type="match status" value="1"/>
</dbReference>
<evidence type="ECO:0000256" key="2">
    <source>
        <dbReference type="ARBA" id="ARBA00022525"/>
    </source>
</evidence>
<keyword evidence="2" id="KW-0964">Secreted</keyword>
<dbReference type="RefSeq" id="WP_093633480.1">
    <property type="nucleotide sequence ID" value="NZ_FPBH01000003.1"/>
</dbReference>
<dbReference type="Pfam" id="PF06594">
    <property type="entry name" value="HCBP_related"/>
    <property type="match status" value="2"/>
</dbReference>
<dbReference type="Pfam" id="PF00353">
    <property type="entry name" value="HemolysinCabind"/>
    <property type="match status" value="17"/>
</dbReference>
<organism evidence="6 7">
    <name type="scientific">Paraburkholderia aspalathi</name>
    <dbReference type="NCBI Taxonomy" id="1324617"/>
    <lineage>
        <taxon>Bacteria</taxon>
        <taxon>Pseudomonadati</taxon>
        <taxon>Pseudomonadota</taxon>
        <taxon>Betaproteobacteria</taxon>
        <taxon>Burkholderiales</taxon>
        <taxon>Burkholderiaceae</taxon>
        <taxon>Paraburkholderia</taxon>
    </lineage>
</organism>
<dbReference type="InterPro" id="IPR011049">
    <property type="entry name" value="Serralysin-like_metalloprot_C"/>
</dbReference>
<dbReference type="PANTHER" id="PTHR38340">
    <property type="entry name" value="S-LAYER PROTEIN"/>
    <property type="match status" value="1"/>
</dbReference>
<keyword evidence="3" id="KW-0106">Calcium</keyword>
<dbReference type="PRINTS" id="PR00313">
    <property type="entry name" value="CABNDNGRPT"/>
</dbReference>
<dbReference type="PANTHER" id="PTHR38340:SF1">
    <property type="entry name" value="S-LAYER PROTEIN"/>
    <property type="match status" value="1"/>
</dbReference>
<dbReference type="SUPFAM" id="SSF51120">
    <property type="entry name" value="beta-Roll"/>
    <property type="match status" value="13"/>
</dbReference>
<evidence type="ECO:0000256" key="4">
    <source>
        <dbReference type="SAM" id="MobiDB-lite"/>
    </source>
</evidence>
<evidence type="ECO:0000256" key="1">
    <source>
        <dbReference type="ARBA" id="ARBA00004613"/>
    </source>
</evidence>
<feature type="region of interest" description="Disordered" evidence="4">
    <location>
        <begin position="2584"/>
        <end position="2618"/>
    </location>
</feature>
<evidence type="ECO:0000313" key="6">
    <source>
        <dbReference type="EMBL" id="SFT72603.1"/>
    </source>
</evidence>
<sequence>MTIPLANFIGFANLVYGNPLPTVGSTLTLNGDEYQVYDTKDDASTSYQGMILLDQTTNSMIVVNRGTQEPFDAYTDTQMALTAVNNQWPDALSLAQEAANYASSHEISTVYSVGHSLGGTLTQLQAVKFGWVGVTFNAYGAGEVFNQLNFPLSPAANITNYRTMFDVVSDVSTQLGSSPITIETPADRALLDSQNFLSPSGVQNLITTIFGDHGIVNFSDPNSDVSGSDNGGDHIFAEATAFNLPPPSSQLVALTEDYVAGVAGSLKLALLGNKPVGNLSVAQAAAEAWQLLSGNAVSGIQAIVPTDSALLTNALNPSASNNTYRAALVALSPVALQGVDASLLTPFSLWTPGQTSGLTAHYLIARNDMVSAMVMLAGTGQTAGGSLHTNTPNSYVFSDLSQSSSPLYTIIGNGHGNSYDVVFGDDAGDVLSAAAGAVAELFGGSGADTLSGGTASSTLEGGAGVDTYIIDGDGSGVDSILDTDGQGKIEWQSGGVTELLTGGTPEDGASTWTSSDGSITYSMDLAADGSHELEVLSKNKIAYVDDFTNGEFGIQLSEGTSEPSGPSNLTQLNDLGLVGNTTAGGDAQHVYENDVVGSPVDTIYGGDSSVSNFPNEIIGDGNAHEISAGNGNNTVLLGRFDQRATVALPTAINATVQGGTGNQTLIGVGNGSETIAGGAIGSNTSAHTDIDGGGATGLLEGGGQNSIIYGGTGADTLMASSASETSPAGFNPFTIEMAGLSFWGDAYSSQTDDGKSYTLGSLPQIAWSWTTADDFQINLSPYQVDGSYADPFGLLGSALDSGVAGGSSSLPGSLLEGGSGQDWLIGNQGNDTIVGGDPLAPVNGTLDEVLAGGAGADAIHAGGGTEFIYADMNPGAVSGWADLDAGHADTIYGGSGADYIYGSGGNDVIYGGTGDYNIHTGNGNAYVDTGSGNASVYGGTGNDTIVVDGLSDAIQTGSGNAYVQIASGLSTITAGAGDDTIEADGGTAQIIGGSGYVTVIAGTSAGSDTIQAGTGGATVQLVDGLNESALIARDVNGDLVLSDHGFDAQITVAGYFANKAGVSLQFEDGTTWGASQILAATTTPSADGSNDTLVGSDGNDSITAGFGDTWVVGTSGNNTLSGGAGNDTIQGGSGTDLITGGSGTTQIVGGAGRETYLFNAGGGSDTIWENATVAGSDTLRFGAGIDASAVTYGYGTSSNDLLIHLGSANTSTITVANFFSAQADQHRITAFTFADGTTMSYLQVLQQASAIDGTTGNDNLSGTAGVNYFDGKGGNDDEVGYGGNDTFVFNAGYGHLEINEGYVNGQQPVLQLGTGIAASALHVSSDGASLYLTDGISGDQILLNSMQATANVGVALVQLADGTTLTAAQLLQMEMAGTTGNDTLYGTTGADLLDGKGGNDSITGHGGNDTFVFDSGYGHLEINETYTTGQQPVLQLGPGITASNLQVTQDPYGSNVILTDGVSGDQVTLDDALVYSGDGVQSVALADGTTLTATQLAQLARQINGTTGNDTLSGTSVANDFDGKGGNDVEYGDGGNDTFVFNSGYGQLEISENYLNGQQPVLQLGPGITASALHVTTDALGRNLYLTDGVSGDQIMLDSMMQNSSAGVAAVQLPDGTTLTRAQLIQLEAAGGSTGNDMLVGTSGAELFDGKGGNDTVNGQGGNDTFVFDAGYGDLTIDEYYSAGQQPVLQLGVGIAASALHVTTNGINLVLTDGVSGDQITLDGMWNGSNYGVASVAPADGTTLTQAQLFQMEMTGSSGNDTLYGTTGADRIDGKGGSDSVNGNAGNDTFVFDEGYGQLAISNIYANGEQPVLQLGAGITTATLHASTDGMNVILTDGVNGDQITLDNMWSYSDRGVAAVQLADGTTLTAAQLVPLAIAGQATTGNDTIYGSTGADLFDGKGGSDSILGEGGNDTFVFDAGYGQLYINENYSAGQQPVLQLGSGITAVALHVTSPNGYDLVLSDGISGDQVTLGYMLEGIGSLGVQTVQLADGTTLTAAQLVQMETTGTTGNDTLYGTSGADQFDGKGGTDYAVGHGGNDTFVFNTGYGTLDINENYSSSQQPILQLGAGITAATLHVADSGPNNLLLTDGISGDQVILEGMASSSTAGVSEVLFSDGTALTRAQLLQKQVTDAQTITGTSGPDNLTGTADANLIDGKGGNDTVTGNGGSDTFVFDEGYGQLSIYENYTSGQQPVLQLGAGITAATLIVTTDGNETNLTLTDGISGDQIFLSNMLYSNGSAGVQQVQFADGTTLTAAQLIKEVVITGTTGNDTLYGMYGGSKIDGKGGKDLEVGDGGGSDTFVFNSGYGKLEINESYGGSAQPVLQLGTGITAAALHVTTNGTNLVLTDGVSGDQVTLDSMWSSTTHGVATVQLSNGSSLTRAQLIAMEMAGGTTGKDTLYGTAGAETLDGKGGGDLVYGAGGNDTFIFNSKYGHLEINNTFSSGQTPVLKLGTGISSTAIKVTHSGNNLILTDGVSGDQITLDGMWSSSTSGVTSVMLADGTTLTRAQLIQKGGGSASSTTPVARSTSTDQMLASVADPANGAEEPVIGGTTAVATPPSTTASSAAINHVIGAGNIVMPGSGAAAPTASAAGHGLPVSTSPATSHATSAKAPSTGGGHAASLLAVSATSSRDNAPAFSPLPLAATAFIAPGLHVSTPGPVAEPDEGARLTTGAPTDSITRDPNDADAWMAPDNEAGNADAGGTAPRGARGFDRDATVSRPQARRQLLGRTADAANDMIKALTAQGGLRLSGLESATEGRASQIQMQDGTVWSLSTLDKALSASATAGRSARSVTPTAFGSADLAHAQLISAMAAFGPVASASSSLPPTVSDADAITLAVRAH</sequence>
<dbReference type="EMBL" id="FPBH01000003">
    <property type="protein sequence ID" value="SFT72603.1"/>
    <property type="molecule type" value="Genomic_DNA"/>
</dbReference>
<dbReference type="GO" id="GO:0005576">
    <property type="term" value="C:extracellular region"/>
    <property type="evidence" value="ECO:0007669"/>
    <property type="project" value="UniProtKB-SubCell"/>
</dbReference>
<comment type="subcellular location">
    <subcellularLocation>
        <location evidence="1">Secreted</location>
    </subcellularLocation>
</comment>
<gene>
    <name evidence="6" type="ORF">SAMN05192563_1003262</name>
</gene>
<dbReference type="Gene3D" id="3.40.50.1820">
    <property type="entry name" value="alpha/beta hydrolase"/>
    <property type="match status" value="1"/>
</dbReference>
<protein>
    <submittedName>
        <fullName evidence="6">Ca2+-binding protein, RTX toxin-related</fullName>
    </submittedName>
</protein>
<dbReference type="InterPro" id="IPR010566">
    <property type="entry name" value="Haemolys_ca-bd"/>
</dbReference>
<dbReference type="InterPro" id="IPR001343">
    <property type="entry name" value="Hemolysn_Ca-bd"/>
</dbReference>
<dbReference type="GO" id="GO:0005509">
    <property type="term" value="F:calcium ion binding"/>
    <property type="evidence" value="ECO:0007669"/>
    <property type="project" value="InterPro"/>
</dbReference>